<feature type="non-terminal residue" evidence="1">
    <location>
        <position position="1"/>
    </location>
</feature>
<comment type="caution">
    <text evidence="1">The sequence shown here is derived from an EMBL/GenBank/DDBJ whole genome shotgun (WGS) entry which is preliminary data.</text>
</comment>
<proteinExistence type="predicted"/>
<evidence type="ECO:0000313" key="2">
    <source>
        <dbReference type="Proteomes" id="UP001174909"/>
    </source>
</evidence>
<reference evidence="1" key="1">
    <citation type="submission" date="2023-03" db="EMBL/GenBank/DDBJ databases">
        <authorList>
            <person name="Steffen K."/>
            <person name="Cardenas P."/>
        </authorList>
    </citation>
    <scope>NUCLEOTIDE SEQUENCE</scope>
</reference>
<dbReference type="AlphaFoldDB" id="A0AA35RM58"/>
<name>A0AA35RM58_GEOBA</name>
<protein>
    <submittedName>
        <fullName evidence="1">Uncharacterized protein</fullName>
    </submittedName>
</protein>
<keyword evidence="2" id="KW-1185">Reference proteome</keyword>
<accession>A0AA35RM58</accession>
<dbReference type="EMBL" id="CASHTH010001284">
    <property type="protein sequence ID" value="CAI8013669.1"/>
    <property type="molecule type" value="Genomic_DNA"/>
</dbReference>
<dbReference type="Proteomes" id="UP001174909">
    <property type="component" value="Unassembled WGS sequence"/>
</dbReference>
<organism evidence="1 2">
    <name type="scientific">Geodia barretti</name>
    <name type="common">Barrett's horny sponge</name>
    <dbReference type="NCBI Taxonomy" id="519541"/>
    <lineage>
        <taxon>Eukaryota</taxon>
        <taxon>Metazoa</taxon>
        <taxon>Porifera</taxon>
        <taxon>Demospongiae</taxon>
        <taxon>Heteroscleromorpha</taxon>
        <taxon>Tetractinellida</taxon>
        <taxon>Astrophorina</taxon>
        <taxon>Geodiidae</taxon>
        <taxon>Geodia</taxon>
    </lineage>
</organism>
<evidence type="ECO:0000313" key="1">
    <source>
        <dbReference type="EMBL" id="CAI8013669.1"/>
    </source>
</evidence>
<gene>
    <name evidence="1" type="ORF">GBAR_LOCUS8625</name>
</gene>
<sequence>ALKCDARFGNKILRTLLRVIITSFVKTKRILCGTCSLGVYWGSGSVSEVYRRRAVSKDH</sequence>